<gene>
    <name evidence="1" type="ORF">D7Y13_29185</name>
</gene>
<organism evidence="1 2">
    <name type="scientific">Corallococcus praedator</name>
    <dbReference type="NCBI Taxonomy" id="2316724"/>
    <lineage>
        <taxon>Bacteria</taxon>
        <taxon>Pseudomonadati</taxon>
        <taxon>Myxococcota</taxon>
        <taxon>Myxococcia</taxon>
        <taxon>Myxococcales</taxon>
        <taxon>Cystobacterineae</taxon>
        <taxon>Myxococcaceae</taxon>
        <taxon>Corallococcus</taxon>
    </lineage>
</organism>
<dbReference type="RefSeq" id="WP_120581936.1">
    <property type="nucleotide sequence ID" value="NZ_RAWI01000287.1"/>
</dbReference>
<dbReference type="InterPro" id="IPR021815">
    <property type="entry name" value="TsiV"/>
</dbReference>
<accession>A0ABX9QA98</accession>
<reference evidence="1 2" key="1">
    <citation type="submission" date="2018-09" db="EMBL/GenBank/DDBJ databases">
        <authorList>
            <person name="Livingstone P.G."/>
            <person name="Whitworth D.E."/>
        </authorList>
    </citation>
    <scope>NUCLEOTIDE SEQUENCE [LARGE SCALE GENOMIC DNA]</scope>
    <source>
        <strain evidence="1 2">CA031B</strain>
    </source>
</reference>
<protein>
    <submittedName>
        <fullName evidence="1">DUF3396 domain-containing protein</fullName>
    </submittedName>
</protein>
<sequence>MTRYSSSEHFAEELPQVQLQARIVFYLPHDHRALAPLLQQSLDTYLKHIGDDGNKLTTGQSSDINEGPFPLTASAWATIHKHLEIPRFGFLDDMDEDSIWFRILTKRGYDTGIFLTGDTFDPSGYEFRYRARLPWREISSEHSKLSVSVPIRFLTDHGPDKVRELALALAERLPFATGHAGLSLSFTRGRSRILSIIKDELIRHPGWDVPNTGAMMDLGDQIDGVHWLNFLGPSVLEAVGGAQTLRSRLSAPDTTVQELTGGRALVTLGAAPLAGDTKMDEPEPLLAYRELARVLEPWLQPFYPFNTWSDFTEEETRRWWRRFLD</sequence>
<keyword evidence="2" id="KW-1185">Reference proteome</keyword>
<evidence type="ECO:0000313" key="1">
    <source>
        <dbReference type="EMBL" id="RKH97967.1"/>
    </source>
</evidence>
<name>A0ABX9QA98_9BACT</name>
<dbReference type="Proteomes" id="UP000278907">
    <property type="component" value="Unassembled WGS sequence"/>
</dbReference>
<dbReference type="EMBL" id="RAWI01000287">
    <property type="protein sequence ID" value="RKH97967.1"/>
    <property type="molecule type" value="Genomic_DNA"/>
</dbReference>
<proteinExistence type="predicted"/>
<dbReference type="Pfam" id="PF11876">
    <property type="entry name" value="TsiV"/>
    <property type="match status" value="1"/>
</dbReference>
<evidence type="ECO:0000313" key="2">
    <source>
        <dbReference type="Proteomes" id="UP000278907"/>
    </source>
</evidence>
<comment type="caution">
    <text evidence="1">The sequence shown here is derived from an EMBL/GenBank/DDBJ whole genome shotgun (WGS) entry which is preliminary data.</text>
</comment>